<dbReference type="Proteomes" id="UP000191897">
    <property type="component" value="Unassembled WGS sequence"/>
</dbReference>
<protein>
    <submittedName>
        <fullName evidence="1">Uncharacterized protein</fullName>
    </submittedName>
</protein>
<evidence type="ECO:0000313" key="1">
    <source>
        <dbReference type="EMBL" id="CUX67618.1"/>
    </source>
</evidence>
<reference evidence="1 2" key="1">
    <citation type="submission" date="2016-01" db="EMBL/GenBank/DDBJ databases">
        <authorList>
            <person name="Oliw E.H."/>
        </authorList>
    </citation>
    <scope>NUCLEOTIDE SEQUENCE [LARGE SCALE GENOMIC DNA]</scope>
    <source>
        <strain evidence="1 2">Kerr 14</strain>
    </source>
</reference>
<dbReference type="EMBL" id="FBWC01000041">
    <property type="protein sequence ID" value="CUX67618.1"/>
    <property type="molecule type" value="Genomic_DNA"/>
</dbReference>
<proteinExistence type="predicted"/>
<dbReference type="AlphaFoldDB" id="A0A1S7SFI6"/>
<accession>A0A1S7SFI6</accession>
<evidence type="ECO:0000313" key="2">
    <source>
        <dbReference type="Proteomes" id="UP000191897"/>
    </source>
</evidence>
<dbReference type="RefSeq" id="WP_080868045.1">
    <property type="nucleotide sequence ID" value="NZ_LT009733.1"/>
</dbReference>
<gene>
    <name evidence="1" type="ORF">AGR4C_pb20174</name>
</gene>
<sequence>MKALSAEEAVKDRRQALADSIFAAPAQTLTDAVHKLSVFIEMNEPLDNWRIHLNPGCVDLWIQAGQN</sequence>
<name>A0A1S7SFI6_AGRTU</name>
<organism evidence="1 2">
    <name type="scientific">Agrobacterium tumefaciens str. Kerr 14</name>
    <dbReference type="NCBI Taxonomy" id="1183424"/>
    <lineage>
        <taxon>Bacteria</taxon>
        <taxon>Pseudomonadati</taxon>
        <taxon>Pseudomonadota</taxon>
        <taxon>Alphaproteobacteria</taxon>
        <taxon>Hyphomicrobiales</taxon>
        <taxon>Rhizobiaceae</taxon>
        <taxon>Rhizobium/Agrobacterium group</taxon>
        <taxon>Agrobacterium</taxon>
        <taxon>Agrobacterium tumefaciens complex</taxon>
    </lineage>
</organism>